<sequence>MSTIFVLVKHVPDTWSTKTLNPDFTLHREGVDEVIDEINEYAVEQALRLKESLGESTVVALSMGAPSSEEALRKALAMGADHAVLLSDPALAGSDALGTVWALNCAIDAAAQTFGAPDVIIAGNASSDGSMGVVPGVLSEYRQVPALTNVREISVDGGVIKAVREDHSGTYQLSAPMPLVISVTEKNDKPRFPNFKGIMAAKKAEIVRLSLADTAAEATQVGLANAATVVTAAANRPERSGGRIVRGEQGVEELVAFLKDRI</sequence>
<comment type="cofactor">
    <cofactor evidence="1">
        <name>FAD</name>
        <dbReference type="ChEBI" id="CHEBI:57692"/>
    </cofactor>
</comment>
<dbReference type="PATRIC" id="fig|1348662.3.peg.764"/>
<evidence type="ECO:0000313" key="9">
    <source>
        <dbReference type="EMBL" id="AGU14924.1"/>
    </source>
</evidence>
<proteinExistence type="inferred from homology"/>
<evidence type="ECO:0000256" key="4">
    <source>
        <dbReference type="ARBA" id="ARBA00016797"/>
    </source>
</evidence>
<dbReference type="eggNOG" id="COG2086">
    <property type="taxonomic scope" value="Bacteria"/>
</dbReference>
<dbReference type="OrthoDB" id="9804960at2"/>
<dbReference type="Proteomes" id="UP000016943">
    <property type="component" value="Chromosome"/>
</dbReference>
<name>U3GUB2_9CORY</name>
<dbReference type="PANTHER" id="PTHR21294">
    <property type="entry name" value="ELECTRON TRANSFER FLAVOPROTEIN BETA-SUBUNIT"/>
    <property type="match status" value="1"/>
</dbReference>
<dbReference type="SUPFAM" id="SSF52402">
    <property type="entry name" value="Adenine nucleotide alpha hydrolases-like"/>
    <property type="match status" value="1"/>
</dbReference>
<accession>U3GUB2</accession>
<dbReference type="EMBL" id="CP006365">
    <property type="protein sequence ID" value="AGU14924.1"/>
    <property type="molecule type" value="Genomic_DNA"/>
</dbReference>
<reference evidence="9 10" key="1">
    <citation type="journal article" date="2013" name="Genome Announc.">
        <title>Whole-Genome Sequence of the Clinical Strain Corynebacterium argentoratense DSM 44202, Isolated from a Human Throat Specimen.</title>
        <authorList>
            <person name="Bomholt C."/>
            <person name="Glaub A."/>
            <person name="Gravermann K."/>
            <person name="Albersmeier A."/>
            <person name="Brinkrolf K."/>
            <person name="Ruckert C."/>
            <person name="Tauch A."/>
        </authorList>
    </citation>
    <scope>NUCLEOTIDE SEQUENCE [LARGE SCALE GENOMIC DNA]</scope>
    <source>
        <strain evidence="9">DSM 44202</strain>
    </source>
</reference>
<evidence type="ECO:0000256" key="2">
    <source>
        <dbReference type="ARBA" id="ARBA00007557"/>
    </source>
</evidence>
<comment type="similarity">
    <text evidence="2">Belongs to the ETF beta-subunit/FixA family.</text>
</comment>
<keyword evidence="6" id="KW-0249">Electron transport</keyword>
<keyword evidence="10" id="KW-1185">Reference proteome</keyword>
<dbReference type="HOGENOM" id="CLU_060196_2_0_11"/>
<dbReference type="Pfam" id="PF01012">
    <property type="entry name" value="ETF"/>
    <property type="match status" value="1"/>
</dbReference>
<gene>
    <name evidence="9" type="ORF">CARG_03885</name>
</gene>
<dbReference type="KEGG" id="caz:CARG_03885"/>
<dbReference type="InterPro" id="IPR014730">
    <property type="entry name" value="ETF_a/b_N"/>
</dbReference>
<dbReference type="Gene3D" id="3.40.50.620">
    <property type="entry name" value="HUPs"/>
    <property type="match status" value="1"/>
</dbReference>
<evidence type="ECO:0000313" key="10">
    <source>
        <dbReference type="Proteomes" id="UP000016943"/>
    </source>
</evidence>
<evidence type="ECO:0000256" key="7">
    <source>
        <dbReference type="ARBA" id="ARBA00025649"/>
    </source>
</evidence>
<dbReference type="InterPro" id="IPR012255">
    <property type="entry name" value="ETF_b"/>
</dbReference>
<dbReference type="SMART" id="SM00893">
    <property type="entry name" value="ETF"/>
    <property type="match status" value="1"/>
</dbReference>
<dbReference type="PANTHER" id="PTHR21294:SF8">
    <property type="entry name" value="ELECTRON TRANSFER FLAVOPROTEIN SUBUNIT BETA"/>
    <property type="match status" value="1"/>
</dbReference>
<dbReference type="RefSeq" id="WP_020976077.1">
    <property type="nucleotide sequence ID" value="NC_022198.1"/>
</dbReference>
<dbReference type="InterPro" id="IPR014729">
    <property type="entry name" value="Rossmann-like_a/b/a_fold"/>
</dbReference>
<evidence type="ECO:0000256" key="3">
    <source>
        <dbReference type="ARBA" id="ARBA00011355"/>
    </source>
</evidence>
<dbReference type="AlphaFoldDB" id="U3GUB2"/>
<dbReference type="GeneID" id="78249584"/>
<evidence type="ECO:0000256" key="1">
    <source>
        <dbReference type="ARBA" id="ARBA00001974"/>
    </source>
</evidence>
<evidence type="ECO:0000259" key="8">
    <source>
        <dbReference type="SMART" id="SM00893"/>
    </source>
</evidence>
<dbReference type="CDD" id="cd01714">
    <property type="entry name" value="ETF_beta"/>
    <property type="match status" value="1"/>
</dbReference>
<protein>
    <recommendedName>
        <fullName evidence="4">Electron transfer flavoprotein subunit beta</fullName>
    </recommendedName>
</protein>
<evidence type="ECO:0000256" key="6">
    <source>
        <dbReference type="ARBA" id="ARBA00022982"/>
    </source>
</evidence>
<comment type="function">
    <text evidence="7">The electron transfer flavoprotein serves as a specific electron acceptor for other dehydrogenases. It transfers the electrons to the main respiratory chain via ETF-ubiquinone oxidoreductase (ETF dehydrogenase).</text>
</comment>
<evidence type="ECO:0000256" key="5">
    <source>
        <dbReference type="ARBA" id="ARBA00022448"/>
    </source>
</evidence>
<dbReference type="GO" id="GO:0009055">
    <property type="term" value="F:electron transfer activity"/>
    <property type="evidence" value="ECO:0007669"/>
    <property type="project" value="InterPro"/>
</dbReference>
<feature type="domain" description="Electron transfer flavoprotein alpha/beta-subunit N-terminal" evidence="8">
    <location>
        <begin position="23"/>
        <end position="218"/>
    </location>
</feature>
<dbReference type="PIRSF" id="PIRSF000090">
    <property type="entry name" value="Beta-ETF"/>
    <property type="match status" value="1"/>
</dbReference>
<dbReference type="STRING" id="1348662.CARG_03885"/>
<dbReference type="GO" id="GO:0005829">
    <property type="term" value="C:cytosol"/>
    <property type="evidence" value="ECO:0007669"/>
    <property type="project" value="TreeGrafter"/>
</dbReference>
<comment type="subunit">
    <text evidence="3">Heterodimer of an alpha and a beta subunit.</text>
</comment>
<keyword evidence="5" id="KW-0813">Transport</keyword>
<organism evidence="9 10">
    <name type="scientific">Corynebacterium argentoratense DSM 44202</name>
    <dbReference type="NCBI Taxonomy" id="1348662"/>
    <lineage>
        <taxon>Bacteria</taxon>
        <taxon>Bacillati</taxon>
        <taxon>Actinomycetota</taxon>
        <taxon>Actinomycetes</taxon>
        <taxon>Mycobacteriales</taxon>
        <taxon>Corynebacteriaceae</taxon>
        <taxon>Corynebacterium</taxon>
    </lineage>
</organism>
<dbReference type="InterPro" id="IPR033948">
    <property type="entry name" value="ETF_beta_N"/>
</dbReference>